<evidence type="ECO:0000313" key="2">
    <source>
        <dbReference type="Proteomes" id="UP000282957"/>
    </source>
</evidence>
<reference evidence="1 2" key="1">
    <citation type="submission" date="2019-01" db="EMBL/GenBank/DDBJ databases">
        <authorList>
            <person name="Chen W.-M."/>
        </authorList>
    </citation>
    <scope>NUCLEOTIDE SEQUENCE [LARGE SCALE GENOMIC DNA]</scope>
    <source>
        <strain evidence="1 2">CCP-6</strain>
    </source>
</reference>
<sequence length="78" mass="8324">MAFTSADLDAVDRAIMALVSGERVTEVRFADGRMVKYADADLGRLQTLRSAIASAVPATVFSPADQVGGVSYATWDRD</sequence>
<dbReference type="Proteomes" id="UP000282957">
    <property type="component" value="Unassembled WGS sequence"/>
</dbReference>
<dbReference type="EMBL" id="SACL01000002">
    <property type="protein sequence ID" value="RVT97905.1"/>
    <property type="molecule type" value="Genomic_DNA"/>
</dbReference>
<accession>A0A437MJY9</accession>
<dbReference type="GO" id="GO:0019058">
    <property type="term" value="P:viral life cycle"/>
    <property type="evidence" value="ECO:0007669"/>
    <property type="project" value="InterPro"/>
</dbReference>
<dbReference type="RefSeq" id="WP_127787134.1">
    <property type="nucleotide sequence ID" value="NZ_SACL01000002.1"/>
</dbReference>
<proteinExistence type="predicted"/>
<keyword evidence="2" id="KW-1185">Reference proteome</keyword>
<dbReference type="Gene3D" id="3.30.1580.10">
    <property type="entry name" value="Head-to-tail joining protein W"/>
    <property type="match status" value="1"/>
</dbReference>
<evidence type="ECO:0000313" key="1">
    <source>
        <dbReference type="EMBL" id="RVT97905.1"/>
    </source>
</evidence>
<dbReference type="AlphaFoldDB" id="A0A437MJY9"/>
<dbReference type="OrthoDB" id="7581025at2"/>
<gene>
    <name evidence="1" type="ORF">EOD42_08935</name>
</gene>
<name>A0A437MJY9_9PROT</name>
<protein>
    <submittedName>
        <fullName evidence="1">Uncharacterized protein</fullName>
    </submittedName>
</protein>
<comment type="caution">
    <text evidence="1">The sequence shown here is derived from an EMBL/GenBank/DDBJ whole genome shotgun (WGS) entry which is preliminary data.</text>
</comment>
<dbReference type="InterPro" id="IPR036626">
    <property type="entry name" value="GpW_sf"/>
</dbReference>
<organism evidence="1 2">
    <name type="scientific">Rhodovarius crocodyli</name>
    <dbReference type="NCBI Taxonomy" id="1979269"/>
    <lineage>
        <taxon>Bacteria</taxon>
        <taxon>Pseudomonadati</taxon>
        <taxon>Pseudomonadota</taxon>
        <taxon>Alphaproteobacteria</taxon>
        <taxon>Acetobacterales</taxon>
        <taxon>Roseomonadaceae</taxon>
        <taxon>Rhodovarius</taxon>
    </lineage>
</organism>